<sequence>MKSNRRNFIQTLGLGAAGVGMSSAVPLTADAHAFGYKEKDDEQILFVGDNIAVANTGYGKVRGYILRGIHTFLGIPYGADTGGANRFMPPQKPQTWEGVKPTVWWGNSAPQIMEKRYSDQYSSFVDHWNYDDVSEDCLRINVWTPALDGKKRPVIVWLHGGGFVNGNGIEQDGYNGENISRLGDVVYCSLNHRLGTLGFTNLAGAGGEKFAASGNVGMLDIVAALEWVKENIANFGGDASNVTIIGQSGGGAKVTTLMAMPSAKGLFHKAVALSGSSLSGVPKEYSEKLGAAVLKEAGLGPNEIDKLQQIPWRQYIDIANKAVASMAEEAKRMNLQRGGYAPVADGKFLSDKPFFSDANHFSADVPLIVSTTFNEFSPSRTDANVEKVSLADVKEKLKPRFGDKSGEIADAYAKVFPNKKPIEIWSMIISNRKNAIATADAKAKQKAPVYVAWFGWQPPLFDGRMRAFHCDDICFWFYNTDLMLTHTGGGARPRRLSEKMAKSFVNFARTGNPNGGGLPNWAPYTTANGETMILDDVCVMKNDPDREARKAIV</sequence>
<dbReference type="InterPro" id="IPR006311">
    <property type="entry name" value="TAT_signal"/>
</dbReference>
<accession>A0A4Q5M469</accession>
<feature type="domain" description="Carboxylesterase type B" evidence="4">
    <location>
        <begin position="53"/>
        <end position="537"/>
    </location>
</feature>
<dbReference type="InterPro" id="IPR002018">
    <property type="entry name" value="CarbesteraseB"/>
</dbReference>
<dbReference type="AlphaFoldDB" id="A0A4Q5M469"/>
<evidence type="ECO:0000256" key="2">
    <source>
        <dbReference type="ARBA" id="ARBA00022801"/>
    </source>
</evidence>
<dbReference type="InterPro" id="IPR029058">
    <property type="entry name" value="AB_hydrolase_fold"/>
</dbReference>
<proteinExistence type="inferred from homology"/>
<dbReference type="PROSITE" id="PS51318">
    <property type="entry name" value="TAT"/>
    <property type="match status" value="1"/>
</dbReference>
<evidence type="ECO:0000256" key="3">
    <source>
        <dbReference type="RuleBase" id="RU361235"/>
    </source>
</evidence>
<dbReference type="InterPro" id="IPR019826">
    <property type="entry name" value="Carboxylesterase_B_AS"/>
</dbReference>
<dbReference type="NCBIfam" id="TIGR01409">
    <property type="entry name" value="TAT_signal_seq"/>
    <property type="match status" value="1"/>
</dbReference>
<dbReference type="OrthoDB" id="9775851at2"/>
<organism evidence="5 6">
    <name type="scientific">Emticicia agri</name>
    <dbReference type="NCBI Taxonomy" id="2492393"/>
    <lineage>
        <taxon>Bacteria</taxon>
        <taxon>Pseudomonadati</taxon>
        <taxon>Bacteroidota</taxon>
        <taxon>Cytophagia</taxon>
        <taxon>Cytophagales</taxon>
        <taxon>Leadbetterellaceae</taxon>
        <taxon>Emticicia</taxon>
    </lineage>
</organism>
<dbReference type="SUPFAM" id="SSF53474">
    <property type="entry name" value="alpha/beta-Hydrolases"/>
    <property type="match status" value="1"/>
</dbReference>
<dbReference type="PROSITE" id="PS00122">
    <property type="entry name" value="CARBOXYLESTERASE_B_1"/>
    <property type="match status" value="1"/>
</dbReference>
<dbReference type="GO" id="GO:0016787">
    <property type="term" value="F:hydrolase activity"/>
    <property type="evidence" value="ECO:0007669"/>
    <property type="project" value="UniProtKB-KW"/>
</dbReference>
<dbReference type="EC" id="3.1.1.-" evidence="3"/>
<dbReference type="Pfam" id="PF00135">
    <property type="entry name" value="COesterase"/>
    <property type="match status" value="1"/>
</dbReference>
<name>A0A4Q5M469_9BACT</name>
<evidence type="ECO:0000313" key="6">
    <source>
        <dbReference type="Proteomes" id="UP000293162"/>
    </source>
</evidence>
<dbReference type="Proteomes" id="UP000293162">
    <property type="component" value="Unassembled WGS sequence"/>
</dbReference>
<dbReference type="RefSeq" id="WP_130020001.1">
    <property type="nucleotide sequence ID" value="NZ_SEWF01000006.1"/>
</dbReference>
<evidence type="ECO:0000313" key="5">
    <source>
        <dbReference type="EMBL" id="RYU96667.1"/>
    </source>
</evidence>
<gene>
    <name evidence="5" type="ORF">EWM59_05825</name>
</gene>
<protein>
    <recommendedName>
        <fullName evidence="3">Carboxylic ester hydrolase</fullName>
        <ecNumber evidence="3">3.1.1.-</ecNumber>
    </recommendedName>
</protein>
<dbReference type="PANTHER" id="PTHR11559">
    <property type="entry name" value="CARBOXYLESTERASE"/>
    <property type="match status" value="1"/>
</dbReference>
<evidence type="ECO:0000259" key="4">
    <source>
        <dbReference type="Pfam" id="PF00135"/>
    </source>
</evidence>
<dbReference type="InterPro" id="IPR050309">
    <property type="entry name" value="Type-B_Carboxylest/Lipase"/>
</dbReference>
<keyword evidence="6" id="KW-1185">Reference proteome</keyword>
<comment type="similarity">
    <text evidence="1 3">Belongs to the type-B carboxylesterase/lipase family.</text>
</comment>
<evidence type="ECO:0000256" key="1">
    <source>
        <dbReference type="ARBA" id="ARBA00005964"/>
    </source>
</evidence>
<reference evidence="5 6" key="1">
    <citation type="submission" date="2019-02" db="EMBL/GenBank/DDBJ databases">
        <title>Bacterial novel species Emticicia sp. 17J42-9 isolated from soil.</title>
        <authorList>
            <person name="Jung H.-Y."/>
        </authorList>
    </citation>
    <scope>NUCLEOTIDE SEQUENCE [LARGE SCALE GENOMIC DNA]</scope>
    <source>
        <strain evidence="5 6">17J42-9</strain>
    </source>
</reference>
<dbReference type="EMBL" id="SEWF01000006">
    <property type="protein sequence ID" value="RYU96667.1"/>
    <property type="molecule type" value="Genomic_DNA"/>
</dbReference>
<dbReference type="Gene3D" id="3.40.50.1820">
    <property type="entry name" value="alpha/beta hydrolase"/>
    <property type="match status" value="1"/>
</dbReference>
<keyword evidence="2 3" id="KW-0378">Hydrolase</keyword>
<dbReference type="InterPro" id="IPR019546">
    <property type="entry name" value="TAT_signal_bac_arc"/>
</dbReference>
<comment type="caution">
    <text evidence="5">The sequence shown here is derived from an EMBL/GenBank/DDBJ whole genome shotgun (WGS) entry which is preliminary data.</text>
</comment>